<accession>A0ACC1RWR4</accession>
<dbReference type="EMBL" id="JANRMS010001577">
    <property type="protein sequence ID" value="KAJ3527331.1"/>
    <property type="molecule type" value="Genomic_DNA"/>
</dbReference>
<gene>
    <name evidence="1" type="ORF">NM208_g10754</name>
</gene>
<evidence type="ECO:0000313" key="2">
    <source>
        <dbReference type="Proteomes" id="UP001148629"/>
    </source>
</evidence>
<sequence length="1179" mass="131666">MVLTPAPTMFSEPVAIAPEFISTFYIDDAWIDAVVDGALSVGNAMGGMPVADLQIALHQVRQEDMILCFFDPGLDLTEKTVEVTISRPPHQQCFGVTKLAAGQVTLTFDVNSFRKTQAEGTSPHHRRQDVGEGQALDHSYCRRANHGLDDRDLLFPSTVAKASKAVAKEILKDEFQELSNELESLYLAGHLQDQPSSLVIPLSIPPARSSTTRQLLPDQIGDGTHGPATAKPKGSAATHTDPEGHSYLVKTLYALSFPGRNIPARSGPLIDLIFKIGVPLGDCAIHLLVKNPVRYKHGVEFKVPDPTKKTKKIDLPLFRLPIFRRIVELTGKDLPVHTDKKKKIVKHNQGQGKIHAPLIFNGGHDDDGLGYHGQTSRATIERAISHIESEYTFKYVADDIEETPKRGGKRLSTLSSSSMPRLSHTKNKSTPGAKRVCSYFKYAKVHACNSILYCLIWLRLTKAGVARGAPNILVDDEPRIWLTDSTVWPLDLKVKNDKKDKKDWSKSAPLFKVVHGQDALIGVDLFTQIPVCDKKPGKLWWADKKHNAQTVVEGYIKKRQVQRRWELVMAARPSKFIISAGQSHGDNKRKEEADAKVRDLSQKVKNVLRLQRAALARYMRYIWIEVSPVLDYRKSSKGIDRGLSYLPLHASAEARFDGRALPYSRAELKRLREKLALPSSTKKVVIKKPKVLLQGGDGGRVEEEPPKNSATKEKAGVLETSEQPETDWNERPVRILKQLKLSVTETGGKNRIVITLYEDPVSLLEDQPSDIELNFNPNAGISSLTASKFVPKELRLVQRKKQRSAQKKLPVTTGEDQPVLTPIDGLVASEKLLEPVKDDLPGKFFAVVDKKTAGWDFLAWAGPICFDQRAQVGADASPDIISLVRTTRRSKCCRLAGRHLILRIHLFDVDLGIWMTALGSDVKFQLAQSSDKFLSRNGFWYLPTQDYISVLRLCGTLHLDSEGSLKDLGAMIKKYLPGLTSQLSLTDLKVVVKRSTAPVTECGNTYIDTASEMTLWTEFDIGSPMSLGLYFSLLSDRMVITVLSNGVTRSSLKEWMAKQFEEFGEALLSQRISSGAYLQSWPKERRQKSRRTHRSSSRGSRRHFFPQTRTHGQQRGDLLGVLVIFKASLPYLIQKGKHAVFKLSLSWNPVLYDFKATFMPAAMDLDDPILDGYMIIQEL</sequence>
<protein>
    <submittedName>
        <fullName evidence="1">Uncharacterized protein</fullName>
    </submittedName>
</protein>
<name>A0ACC1RWR4_9HYPO</name>
<organism evidence="1 2">
    <name type="scientific">Fusarium decemcellulare</name>
    <dbReference type="NCBI Taxonomy" id="57161"/>
    <lineage>
        <taxon>Eukaryota</taxon>
        <taxon>Fungi</taxon>
        <taxon>Dikarya</taxon>
        <taxon>Ascomycota</taxon>
        <taxon>Pezizomycotina</taxon>
        <taxon>Sordariomycetes</taxon>
        <taxon>Hypocreomycetidae</taxon>
        <taxon>Hypocreales</taxon>
        <taxon>Nectriaceae</taxon>
        <taxon>Fusarium</taxon>
        <taxon>Fusarium decemcellulare species complex</taxon>
    </lineage>
</organism>
<dbReference type="Proteomes" id="UP001148629">
    <property type="component" value="Unassembled WGS sequence"/>
</dbReference>
<evidence type="ECO:0000313" key="1">
    <source>
        <dbReference type="EMBL" id="KAJ3527331.1"/>
    </source>
</evidence>
<reference evidence="1" key="1">
    <citation type="submission" date="2022-08" db="EMBL/GenBank/DDBJ databases">
        <title>Genome Sequence of Fusarium decemcellulare.</title>
        <authorList>
            <person name="Buettner E."/>
        </authorList>
    </citation>
    <scope>NUCLEOTIDE SEQUENCE</scope>
    <source>
        <strain evidence="1">Babe19</strain>
    </source>
</reference>
<keyword evidence="2" id="KW-1185">Reference proteome</keyword>
<comment type="caution">
    <text evidence="1">The sequence shown here is derived from an EMBL/GenBank/DDBJ whole genome shotgun (WGS) entry which is preliminary data.</text>
</comment>
<proteinExistence type="predicted"/>